<accession>A0A376ZJN1</accession>
<reference evidence="1 2" key="1">
    <citation type="submission" date="2018-06" db="EMBL/GenBank/DDBJ databases">
        <authorList>
            <consortium name="Pathogen Informatics"/>
            <person name="Doyle S."/>
        </authorList>
    </citation>
    <scope>NUCLEOTIDE SEQUENCE [LARGE SCALE GENOMIC DNA]</scope>
    <source>
        <strain evidence="1 2">NCTC8179</strain>
    </source>
</reference>
<proteinExistence type="predicted"/>
<sequence length="62" mass="7544">MKKINKEDSKRTFYVDGCDFFVALRELRKKSLRKRKMVVFVFPMKQLLSKTKSLRSLKIYRL</sequence>
<dbReference type="AlphaFoldDB" id="A0A376ZJN1"/>
<evidence type="ECO:0000313" key="2">
    <source>
        <dbReference type="Proteomes" id="UP000255543"/>
    </source>
</evidence>
<evidence type="ECO:0000313" key="1">
    <source>
        <dbReference type="EMBL" id="STK55455.1"/>
    </source>
</evidence>
<dbReference type="EMBL" id="UGEB01000001">
    <property type="protein sequence ID" value="STK55455.1"/>
    <property type="molecule type" value="Genomic_DNA"/>
</dbReference>
<dbReference type="Proteomes" id="UP000255543">
    <property type="component" value="Unassembled WGS sequence"/>
</dbReference>
<name>A0A376ZJN1_ECOLX</name>
<protein>
    <submittedName>
        <fullName evidence="1">Uncharacterized protein</fullName>
    </submittedName>
</protein>
<organism evidence="1 2">
    <name type="scientific">Escherichia coli</name>
    <dbReference type="NCBI Taxonomy" id="562"/>
    <lineage>
        <taxon>Bacteria</taxon>
        <taxon>Pseudomonadati</taxon>
        <taxon>Pseudomonadota</taxon>
        <taxon>Gammaproteobacteria</taxon>
        <taxon>Enterobacterales</taxon>
        <taxon>Enterobacteriaceae</taxon>
        <taxon>Escherichia</taxon>
    </lineage>
</organism>
<gene>
    <name evidence="1" type="ORF">NCTC8179_00818</name>
</gene>